<dbReference type="AlphaFoldDB" id="A0AA86MB77"/>
<keyword evidence="4" id="KW-1185">Reference proteome</keyword>
<evidence type="ECO:0000313" key="4">
    <source>
        <dbReference type="Proteomes" id="UP001329151"/>
    </source>
</evidence>
<evidence type="ECO:0000259" key="2">
    <source>
        <dbReference type="Pfam" id="PF09362"/>
    </source>
</evidence>
<accession>A0AA86MB77</accession>
<sequence length="471" mass="50713">MTSAPALAQAPSGTWTRVAGQDGPFNVSGTKTVRYGAGTQWVSRSMTGNNQWCTTPMFGSDPAPGVANVCEVFVPNTDPSYTWSRVSGQGGTFNIAGTKTVRYGADVRWKQRSMTGNNQWCTDPMFGGDPAPGIANTCEVWTGPAGTAPPPVTVTQPTPLPPVPPHNHGVGLLPSPYTGFSEGSAEVRSTYTGNRAVPNSDGTDVGNFRTVCAPSHMLYDDPLVYPGQPGMAHLHVFFGNAAVTANSTAESIRTTGRSTCRGGILNRSSYWIPALINTQTNRAEVPRTANIYYKTGLAHNETSHAIPRGLRMIAGDMNTSSELPWWLQVAMFECFNTPSMGKFQTIPNCPVGDELIAQIVFPQCWDGVNVTSANHKSHMAYAIRETGRCPSSHPVALPEVAIRAHYAITSANQAVNFKLSSDMYEGPGGHSMHGDFVMGWVEEAMDSFVDNCLNIRMDCKSHLLGDGREIF</sequence>
<reference evidence="3 4" key="1">
    <citation type="submission" date="2023-10" db="EMBL/GenBank/DDBJ databases">
        <title>Complete Genome Sequence of Limnobacter thiooxidans CS-K2T, Isolated from freshwater lake sediments in Bavaria, Germany.</title>
        <authorList>
            <person name="Naruki M."/>
            <person name="Watanabe A."/>
            <person name="Warashina T."/>
            <person name="Morita T."/>
            <person name="Arakawa K."/>
        </authorList>
    </citation>
    <scope>NUCLEOTIDE SEQUENCE [LARGE SCALE GENOMIC DNA]</scope>
    <source>
        <strain evidence="3 4">CS-K2</strain>
    </source>
</reference>
<dbReference type="PANTHER" id="PTHR43662:SF3">
    <property type="entry name" value="DOMAIN PROTEIN, PUTATIVE (AFU_ORTHOLOGUE AFUA_6G11970)-RELATED"/>
    <property type="match status" value="1"/>
</dbReference>
<evidence type="ECO:0000313" key="3">
    <source>
        <dbReference type="EMBL" id="BET25993.1"/>
    </source>
</evidence>
<dbReference type="Pfam" id="PF09362">
    <property type="entry name" value="DUF1996"/>
    <property type="match status" value="1"/>
</dbReference>
<protein>
    <recommendedName>
        <fullName evidence="2">DUF1996 domain-containing protein</fullName>
    </recommendedName>
</protein>
<dbReference type="Proteomes" id="UP001329151">
    <property type="component" value="Chromosome"/>
</dbReference>
<dbReference type="EMBL" id="AP028947">
    <property type="protein sequence ID" value="BET25993.1"/>
    <property type="molecule type" value="Genomic_DNA"/>
</dbReference>
<evidence type="ECO:0000256" key="1">
    <source>
        <dbReference type="SAM" id="MobiDB-lite"/>
    </source>
</evidence>
<name>A0AA86MB77_9BURK</name>
<proteinExistence type="predicted"/>
<dbReference type="KEGG" id="lto:RGQ30_14940"/>
<gene>
    <name evidence="3" type="ORF">RGQ30_14940</name>
</gene>
<feature type="domain" description="DUF1996" evidence="2">
    <location>
        <begin position="221"/>
        <end position="440"/>
    </location>
</feature>
<organism evidence="3 4">
    <name type="scientific">Limnobacter thiooxidans</name>
    <dbReference type="NCBI Taxonomy" id="131080"/>
    <lineage>
        <taxon>Bacteria</taxon>
        <taxon>Pseudomonadati</taxon>
        <taxon>Pseudomonadota</taxon>
        <taxon>Betaproteobacteria</taxon>
        <taxon>Burkholderiales</taxon>
        <taxon>Burkholderiaceae</taxon>
        <taxon>Limnobacter</taxon>
    </lineage>
</organism>
<dbReference type="InterPro" id="IPR018535">
    <property type="entry name" value="DUF1996"/>
</dbReference>
<feature type="region of interest" description="Disordered" evidence="1">
    <location>
        <begin position="1"/>
        <end position="23"/>
    </location>
</feature>
<dbReference type="PANTHER" id="PTHR43662">
    <property type="match status" value="1"/>
</dbReference>